<accession>A0ACC2S935</accession>
<protein>
    <submittedName>
        <fullName evidence="1">Structural maintenance of chromosomes protein 4</fullName>
    </submittedName>
</protein>
<comment type="caution">
    <text evidence="1">The sequence shown here is derived from an EMBL/GenBank/DDBJ whole genome shotgun (WGS) entry which is preliminary data.</text>
</comment>
<evidence type="ECO:0000313" key="2">
    <source>
        <dbReference type="Proteomes" id="UP001165960"/>
    </source>
</evidence>
<evidence type="ECO:0000313" key="1">
    <source>
        <dbReference type="EMBL" id="KAJ9058697.1"/>
    </source>
</evidence>
<organism evidence="1 2">
    <name type="scientific">Entomophthora muscae</name>
    <dbReference type="NCBI Taxonomy" id="34485"/>
    <lineage>
        <taxon>Eukaryota</taxon>
        <taxon>Fungi</taxon>
        <taxon>Fungi incertae sedis</taxon>
        <taxon>Zoopagomycota</taxon>
        <taxon>Entomophthoromycotina</taxon>
        <taxon>Entomophthoromycetes</taxon>
        <taxon>Entomophthorales</taxon>
        <taxon>Entomophthoraceae</taxon>
        <taxon>Entomophthora</taxon>
    </lineage>
</organism>
<gene>
    <name evidence="1" type="primary">SMC4_1</name>
    <name evidence="1" type="ORF">DSO57_1009776</name>
</gene>
<proteinExistence type="predicted"/>
<dbReference type="Proteomes" id="UP001165960">
    <property type="component" value="Unassembled WGS sequence"/>
</dbReference>
<dbReference type="EMBL" id="QTSX02005711">
    <property type="protein sequence ID" value="KAJ9058697.1"/>
    <property type="molecule type" value="Genomic_DNA"/>
</dbReference>
<reference evidence="1" key="1">
    <citation type="submission" date="2022-04" db="EMBL/GenBank/DDBJ databases">
        <title>Genome of the entomopathogenic fungus Entomophthora muscae.</title>
        <authorList>
            <person name="Elya C."/>
            <person name="Lovett B.R."/>
            <person name="Lee E."/>
            <person name="Macias A.M."/>
            <person name="Hajek A.E."/>
            <person name="De Bivort B.L."/>
            <person name="Kasson M.T."/>
            <person name="De Fine Licht H.H."/>
            <person name="Stajich J.E."/>
        </authorList>
    </citation>
    <scope>NUCLEOTIDE SEQUENCE</scope>
    <source>
        <strain evidence="1">Berkeley</strain>
    </source>
</reference>
<sequence>MNLDNSENPSQAEEPVKRLIISQMKLHNFKSYVGTQTIGPFHKSFSAVVGPNGSGKSNVIDSLLFVFGYRANKMRQSKLSELIHTSKQHHSLDSCSVEVHFIEILDSGATYETIPGTELVIRRTAYRNNSSRYFINDVTSSYTEVTDLLRDRGIDLDHKRFLILQGEVESIAQMKPKALSEHDEGLLEYLEDIIGTSQFKDPIEKASVELERTTEERQEKATRLKYVEKEKNNLEAKKLEAEAYIKAENAMIQKKHIALQIKRLSCNRKIERSTKALETLKIQLEEEEAKVSEVKKESKMLEKTHKSLTTEIEQFSTEAENTAKEMERLSKEDAQFVESRKFSKKKVKKLAAEIEKNQFKVQELETWLRNSEQDHEKALQELKDYEVKLAAAEKQLGDIAEALKDKTEVFTIQIDEKERQLAPWTDQINHQQSQIEVFQSKLNLIKSKREEHARQLEAYKQELKELKTKKDDAEKVKSELANELRSLASQLEDKHREVQDLRAREEALTNRAREKRQRFSEAQASAQSARSRGKVLDALLREKELGRLRGIHGRLGNLGVIDAKYDVAISTACPQLNYIVVDTIKTAQECTKFLRDNQVGRGVFMPLDRIQAPSEPFGPTPQNLPRLYDLVKPKQPEYARAFLSVLRETLVADNLRQAREVGMGKVRRRVVTLAGELVETAGTMTGGGKNVSRGGMGSQFVDEGCSPETLAAMKKEADMAEQALNEFRIDLRRVEAELENVRNRRPQIETQLSKLEMDIDSMSNQARGTQQRHEQLSKTNALSPRDISDMEKHQKDIDASKERLTSLRKSAGAIQTEIQALQSKILQVGGVQLRGQSEIVESIKQQMELVSQKLEKAIAARSKNQKEITLCNNSQAKAVETKAQEEANVAKYEAKIIAIQDSYKELSELSEASANEINKRESELEAIQDRRQALLDAISQWRTLEVDLKNQIDDSTRSLGDSRKHLNHWQAELDKLTLQPLADEEFEEDKMEVDGEEAIGLVELGPHELDEINAAQMEEEIAMTESKLKSSAPNLGVLSEYRVKLRDFRIRQKELDDATALRDEIKSHYDALRQERLSKFMEGFSTISYKLKEMYQMITLGGNAELELVDSLDPFSEGIIFSVMPPKKSWKNISNLSGGEKTLSSLALVFALHHFKPTPLYVMDEIDAALDFRNVSIVANYIKERTRDAQFIIISLRNNMFELADRLVGIYKTHDCTKSITLDPTAITMHSA</sequence>
<name>A0ACC2S935_9FUNG</name>
<keyword evidence="2" id="KW-1185">Reference proteome</keyword>